<evidence type="ECO:0000313" key="4">
    <source>
        <dbReference type="EMBL" id="MDK6274977.1"/>
    </source>
</evidence>
<dbReference type="InterPro" id="IPR013783">
    <property type="entry name" value="Ig-like_fold"/>
</dbReference>
<feature type="signal peptide" evidence="2">
    <location>
        <begin position="1"/>
        <end position="31"/>
    </location>
</feature>
<dbReference type="GO" id="GO:0005975">
    <property type="term" value="P:carbohydrate metabolic process"/>
    <property type="evidence" value="ECO:0007669"/>
    <property type="project" value="UniProtKB-ARBA"/>
</dbReference>
<feature type="region of interest" description="Disordered" evidence="1">
    <location>
        <begin position="37"/>
        <end position="76"/>
    </location>
</feature>
<dbReference type="AlphaFoldDB" id="A0AAP4FGJ5"/>
<dbReference type="PROSITE" id="PS50093">
    <property type="entry name" value="PKD"/>
    <property type="match status" value="1"/>
</dbReference>
<protein>
    <recommendedName>
        <fullName evidence="3">PKD domain-containing protein</fullName>
    </recommendedName>
</protein>
<feature type="chain" id="PRO_5042866836" description="PKD domain-containing protein" evidence="2">
    <location>
        <begin position="32"/>
        <end position="361"/>
    </location>
</feature>
<dbReference type="Proteomes" id="UP001240483">
    <property type="component" value="Unassembled WGS sequence"/>
</dbReference>
<evidence type="ECO:0000256" key="1">
    <source>
        <dbReference type="SAM" id="MobiDB-lite"/>
    </source>
</evidence>
<dbReference type="SUPFAM" id="SSF49299">
    <property type="entry name" value="PKD domain"/>
    <property type="match status" value="1"/>
</dbReference>
<organism evidence="4 5">
    <name type="scientific">Pseudoglutamicibacter cumminsii</name>
    <dbReference type="NCBI Taxonomy" id="156979"/>
    <lineage>
        <taxon>Bacteria</taxon>
        <taxon>Bacillati</taxon>
        <taxon>Actinomycetota</taxon>
        <taxon>Actinomycetes</taxon>
        <taxon>Micrococcales</taxon>
        <taxon>Micrococcaceae</taxon>
        <taxon>Pseudoglutamicibacter</taxon>
    </lineage>
</organism>
<sequence length="361" mass="39439">MPTKTRTRFFLLAMFGAVFSVELFSAAYSTAAVLPGDKSASHTNNGVTVKAEDKKVVSRKSTEKPGTSASKSAAPVRLGPRPVWHQACRTTGVAARSGAVTGSTTVVGTGLHLAEVQDPRALKAARTQACTHRAVSECGERSDLLYTRTGGQSRVACRYKGKPSKRAPEQRPLSLTEVRTLVSRETKHIRIDAGQVTTDAIKPNTITNAWTNFYLTGSDGDGVIRKKVKVLDEPVTVELTPKQWQYTYGDGNARISRTPGKMLPTRADVWETETPTSHRYTQRGTYTVEATVTYTGRYSLDNGKTWDTIPGTLDIKAKPLNIRAWTLKAVNVSGPCQPGNPTNDPTCEKQDLTIFKPRQTR</sequence>
<keyword evidence="2" id="KW-0732">Signal</keyword>
<dbReference type="RefSeq" id="WP_285332897.1">
    <property type="nucleotide sequence ID" value="NZ_JASODW010000004.1"/>
</dbReference>
<comment type="caution">
    <text evidence="4">The sequence shown here is derived from an EMBL/GenBank/DDBJ whole genome shotgun (WGS) entry which is preliminary data.</text>
</comment>
<gene>
    <name evidence="4" type="ORF">QP116_04360</name>
</gene>
<evidence type="ECO:0000259" key="3">
    <source>
        <dbReference type="PROSITE" id="PS50093"/>
    </source>
</evidence>
<dbReference type="Gene3D" id="2.60.40.10">
    <property type="entry name" value="Immunoglobulins"/>
    <property type="match status" value="1"/>
</dbReference>
<feature type="compositionally biased region" description="Basic and acidic residues" evidence="1">
    <location>
        <begin position="50"/>
        <end position="63"/>
    </location>
</feature>
<proteinExistence type="predicted"/>
<name>A0AAP4FGJ5_9MICC</name>
<evidence type="ECO:0000313" key="5">
    <source>
        <dbReference type="Proteomes" id="UP001240483"/>
    </source>
</evidence>
<reference evidence="4" key="1">
    <citation type="submission" date="2023-05" db="EMBL/GenBank/DDBJ databases">
        <title>Cataloging the Phylogenetic Diversity of Human Bladder Bacteria.</title>
        <authorList>
            <person name="Du J."/>
        </authorList>
    </citation>
    <scope>NUCLEOTIDE SEQUENCE</scope>
    <source>
        <strain evidence="4">UMB9978</strain>
    </source>
</reference>
<accession>A0AAP4FGJ5</accession>
<feature type="domain" description="PKD" evidence="3">
    <location>
        <begin position="240"/>
        <end position="293"/>
    </location>
</feature>
<dbReference type="InterPro" id="IPR000601">
    <property type="entry name" value="PKD_dom"/>
</dbReference>
<dbReference type="EMBL" id="JASODW010000004">
    <property type="protein sequence ID" value="MDK6274977.1"/>
    <property type="molecule type" value="Genomic_DNA"/>
</dbReference>
<evidence type="ECO:0000256" key="2">
    <source>
        <dbReference type="SAM" id="SignalP"/>
    </source>
</evidence>
<dbReference type="InterPro" id="IPR035986">
    <property type="entry name" value="PKD_dom_sf"/>
</dbReference>